<evidence type="ECO:0000256" key="1">
    <source>
        <dbReference type="SAM" id="Coils"/>
    </source>
</evidence>
<keyword evidence="4" id="KW-1185">Reference proteome</keyword>
<dbReference type="InterPro" id="IPR011993">
    <property type="entry name" value="PH-like_dom_sf"/>
</dbReference>
<dbReference type="InterPro" id="IPR057836">
    <property type="entry name" value="EF-hand_SWAP70_N"/>
</dbReference>
<dbReference type="PANTHER" id="PTHR14383:SF5">
    <property type="entry name" value="RUN DOMAIN-CONTAINING PROTEIN"/>
    <property type="match status" value="1"/>
</dbReference>
<organism evidence="3 4">
    <name type="scientific">Orchesella dallaii</name>
    <dbReference type="NCBI Taxonomy" id="48710"/>
    <lineage>
        <taxon>Eukaryota</taxon>
        <taxon>Metazoa</taxon>
        <taxon>Ecdysozoa</taxon>
        <taxon>Arthropoda</taxon>
        <taxon>Hexapoda</taxon>
        <taxon>Collembola</taxon>
        <taxon>Entomobryomorpha</taxon>
        <taxon>Entomobryoidea</taxon>
        <taxon>Orchesellidae</taxon>
        <taxon>Orchesellinae</taxon>
        <taxon>Orchesella</taxon>
    </lineage>
</organism>
<reference evidence="3 4" key="1">
    <citation type="submission" date="2024-08" db="EMBL/GenBank/DDBJ databases">
        <authorList>
            <person name="Cucini C."/>
            <person name="Frati F."/>
        </authorList>
    </citation>
    <scope>NUCLEOTIDE SEQUENCE [LARGE SCALE GENOMIC DNA]</scope>
</reference>
<keyword evidence="1" id="KW-0175">Coiled coil</keyword>
<gene>
    <name evidence="3" type="ORF">ODALV1_LOCUS3873</name>
</gene>
<dbReference type="EMBL" id="CAXLJM020000013">
    <property type="protein sequence ID" value="CAL8077654.1"/>
    <property type="molecule type" value="Genomic_DNA"/>
</dbReference>
<dbReference type="SUPFAM" id="SSF50729">
    <property type="entry name" value="PH domain-like"/>
    <property type="match status" value="1"/>
</dbReference>
<proteinExistence type="predicted"/>
<dbReference type="Pfam" id="PF25530">
    <property type="entry name" value="EF-hand_SWAP70_N"/>
    <property type="match status" value="1"/>
</dbReference>
<protein>
    <recommendedName>
        <fullName evidence="2">PH domain-containing protein</fullName>
    </recommendedName>
</protein>
<sequence length="545" mass="64122">MAVLLEFVRNSIWHAFSTLTEDEGLSAPKSKLKVLVTSLGTIIDCQGLGEALEDFGGNSRLTFSELEQYLSREVFTSLSDSLGRRELSSLESQIDEACWIISKSKLLAESMKRNPRVDTENIFKLFRIFCLLADLVEDAETDIAQVLLCSEEADLVFTKFLSSLSKEWDMKEEFDCLFSNALFDFQTFLSVIELKFMKNFEKEEVYEVINDIYEEFVADIIKKGTLLKRGEYLPKFVEKLFVLTSNSLTYYTNPKKPKTIEFDSQTRVEEGQDPQNSKFHQFYVITADRVLHLATLDKRYRSQWLTAIRLALSRLHCQESYGRHLRNKRRLEWHRIRIRRQIESDRAREMLRAEKLARLAAEDEAKELAKQKAIEEEQRRHLDEVRRQLEKLLAEEIQAKKDEELVRSLQARILNEEWSKREELERLQEEQRKLLDMERNKTKTYLQKQSEMERQLEVTYSDAQSKLRELEKAREEMDSELRAARHKNAERNREILETRLKLFSAPIVEDEKITRARRSVSMREGKSVAPLRPKVQLPLMELDPS</sequence>
<dbReference type="Pfam" id="PF00169">
    <property type="entry name" value="PH"/>
    <property type="match status" value="1"/>
</dbReference>
<evidence type="ECO:0000313" key="4">
    <source>
        <dbReference type="Proteomes" id="UP001642540"/>
    </source>
</evidence>
<accession>A0ABP1PU92</accession>
<feature type="coiled-coil region" evidence="1">
    <location>
        <begin position="351"/>
        <end position="494"/>
    </location>
</feature>
<comment type="caution">
    <text evidence="3">The sequence shown here is derived from an EMBL/GenBank/DDBJ whole genome shotgun (WGS) entry which is preliminary data.</text>
</comment>
<feature type="domain" description="PH" evidence="2">
    <location>
        <begin position="219"/>
        <end position="313"/>
    </location>
</feature>
<dbReference type="Gene3D" id="2.30.29.30">
    <property type="entry name" value="Pleckstrin-homology domain (PH domain)/Phosphotyrosine-binding domain (PTB)"/>
    <property type="match status" value="1"/>
</dbReference>
<dbReference type="PROSITE" id="PS50003">
    <property type="entry name" value="PH_DOMAIN"/>
    <property type="match status" value="1"/>
</dbReference>
<dbReference type="SMART" id="SM00233">
    <property type="entry name" value="PH"/>
    <property type="match status" value="1"/>
</dbReference>
<evidence type="ECO:0000313" key="3">
    <source>
        <dbReference type="EMBL" id="CAL8077654.1"/>
    </source>
</evidence>
<dbReference type="Proteomes" id="UP001642540">
    <property type="component" value="Unassembled WGS sequence"/>
</dbReference>
<dbReference type="PANTHER" id="PTHR14383">
    <property type="entry name" value="SWAP-70 RECOMBINASE"/>
    <property type="match status" value="1"/>
</dbReference>
<name>A0ABP1PU92_9HEXA</name>
<evidence type="ECO:0000259" key="2">
    <source>
        <dbReference type="PROSITE" id="PS50003"/>
    </source>
</evidence>
<dbReference type="InterPro" id="IPR001849">
    <property type="entry name" value="PH_domain"/>
</dbReference>